<sequence length="172" mass="19814">MFLRRRRQPPPPTNSHLVSHSSLLRILAWHHHISIAVGKAETSFNVLQSLLISICPFSPDTRIKLWRAYIIPILLHGSVVWSYVHPSTFRSIVPTFNVCLYRIVGYPRLTQTEHTYQLGDVESPVETIHWQSARFLAALCHPYPIISSIADYNPTDLRPHRRLLDMHLADPP</sequence>
<protein>
    <submittedName>
        <fullName evidence="1">Uncharacterized protein</fullName>
    </submittedName>
</protein>
<organism evidence="1 2">
    <name type="scientific">Dryococelus australis</name>
    <dbReference type="NCBI Taxonomy" id="614101"/>
    <lineage>
        <taxon>Eukaryota</taxon>
        <taxon>Metazoa</taxon>
        <taxon>Ecdysozoa</taxon>
        <taxon>Arthropoda</taxon>
        <taxon>Hexapoda</taxon>
        <taxon>Insecta</taxon>
        <taxon>Pterygota</taxon>
        <taxon>Neoptera</taxon>
        <taxon>Polyneoptera</taxon>
        <taxon>Phasmatodea</taxon>
        <taxon>Verophasmatodea</taxon>
        <taxon>Anareolatae</taxon>
        <taxon>Phasmatidae</taxon>
        <taxon>Eurycanthinae</taxon>
        <taxon>Dryococelus</taxon>
    </lineage>
</organism>
<comment type="caution">
    <text evidence="1">The sequence shown here is derived from an EMBL/GenBank/DDBJ whole genome shotgun (WGS) entry which is preliminary data.</text>
</comment>
<reference evidence="1 2" key="1">
    <citation type="submission" date="2023-02" db="EMBL/GenBank/DDBJ databases">
        <title>LHISI_Scaffold_Assembly.</title>
        <authorList>
            <person name="Stuart O.P."/>
            <person name="Cleave R."/>
            <person name="Magrath M.J.L."/>
            <person name="Mikheyev A.S."/>
        </authorList>
    </citation>
    <scope>NUCLEOTIDE SEQUENCE [LARGE SCALE GENOMIC DNA]</scope>
    <source>
        <strain evidence="1">Daus_M_001</strain>
        <tissue evidence="1">Leg muscle</tissue>
    </source>
</reference>
<proteinExistence type="predicted"/>
<name>A0ABQ9HUF1_9NEOP</name>
<accession>A0ABQ9HUF1</accession>
<dbReference type="EMBL" id="JARBHB010000003">
    <property type="protein sequence ID" value="KAJ8888004.1"/>
    <property type="molecule type" value="Genomic_DNA"/>
</dbReference>
<evidence type="ECO:0000313" key="2">
    <source>
        <dbReference type="Proteomes" id="UP001159363"/>
    </source>
</evidence>
<keyword evidence="2" id="KW-1185">Reference proteome</keyword>
<dbReference type="Proteomes" id="UP001159363">
    <property type="component" value="Chromosome 3"/>
</dbReference>
<evidence type="ECO:0000313" key="1">
    <source>
        <dbReference type="EMBL" id="KAJ8888004.1"/>
    </source>
</evidence>
<gene>
    <name evidence="1" type="ORF">PR048_007489</name>
</gene>